<dbReference type="InterPro" id="IPR036770">
    <property type="entry name" value="Ankyrin_rpt-contain_sf"/>
</dbReference>
<dbReference type="EMBL" id="CAJFCW020000003">
    <property type="protein sequence ID" value="CAG9103956.1"/>
    <property type="molecule type" value="Genomic_DNA"/>
</dbReference>
<evidence type="ECO:0000259" key="9">
    <source>
        <dbReference type="PROSITE" id="PS50003"/>
    </source>
</evidence>
<dbReference type="FunFam" id="1.10.220.150:FF:000009">
    <property type="entry name" value="stromal membrane-associated protein 1 isoform X1"/>
    <property type="match status" value="1"/>
</dbReference>
<dbReference type="Gene3D" id="3.40.50.300">
    <property type="entry name" value="P-loop containing nucleotide triphosphate hydrolases"/>
    <property type="match status" value="1"/>
</dbReference>
<feature type="domain" description="Arf-GAP" evidence="10">
    <location>
        <begin position="634"/>
        <end position="754"/>
    </location>
</feature>
<keyword evidence="4 7" id="KW-0863">Zinc-finger</keyword>
<comment type="similarity">
    <text evidence="1">Belongs to the centaurin gamma-like family.</text>
</comment>
<dbReference type="InterPro" id="IPR001806">
    <property type="entry name" value="Small_GTPase"/>
</dbReference>
<dbReference type="GO" id="GO:0003924">
    <property type="term" value="F:GTPase activity"/>
    <property type="evidence" value="ECO:0007669"/>
    <property type="project" value="InterPro"/>
</dbReference>
<dbReference type="SUPFAM" id="SSF52540">
    <property type="entry name" value="P-loop containing nucleoside triphosphate hydrolases"/>
    <property type="match status" value="1"/>
</dbReference>
<evidence type="ECO:0000256" key="4">
    <source>
        <dbReference type="ARBA" id="ARBA00022771"/>
    </source>
</evidence>
<organism evidence="11 12">
    <name type="scientific">Bursaphelenchus okinawaensis</name>
    <dbReference type="NCBI Taxonomy" id="465554"/>
    <lineage>
        <taxon>Eukaryota</taxon>
        <taxon>Metazoa</taxon>
        <taxon>Ecdysozoa</taxon>
        <taxon>Nematoda</taxon>
        <taxon>Chromadorea</taxon>
        <taxon>Rhabditida</taxon>
        <taxon>Tylenchina</taxon>
        <taxon>Tylenchomorpha</taxon>
        <taxon>Aphelenchoidea</taxon>
        <taxon>Aphelenchoididae</taxon>
        <taxon>Bursaphelenchus</taxon>
    </lineage>
</organism>
<dbReference type="PROSITE" id="PS51419">
    <property type="entry name" value="RAB"/>
    <property type="match status" value="1"/>
</dbReference>
<dbReference type="SUPFAM" id="SSF50729">
    <property type="entry name" value="PH domain-like"/>
    <property type="match status" value="1"/>
</dbReference>
<proteinExistence type="inferred from homology"/>
<dbReference type="OrthoDB" id="6136903at2759"/>
<keyword evidence="5" id="KW-0862">Zinc</keyword>
<dbReference type="InterPro" id="IPR037278">
    <property type="entry name" value="ARFGAP/RecO"/>
</dbReference>
<comment type="caution">
    <text evidence="11">The sequence shown here is derived from an EMBL/GenBank/DDBJ whole genome shotgun (WGS) entry which is preliminary data.</text>
</comment>
<dbReference type="GO" id="GO:0005525">
    <property type="term" value="F:GTP binding"/>
    <property type="evidence" value="ECO:0007669"/>
    <property type="project" value="InterPro"/>
</dbReference>
<evidence type="ECO:0000256" key="8">
    <source>
        <dbReference type="SAM" id="MobiDB-lite"/>
    </source>
</evidence>
<dbReference type="PROSITE" id="PS50003">
    <property type="entry name" value="PH_DOMAIN"/>
    <property type="match status" value="1"/>
</dbReference>
<dbReference type="EMBL" id="CAJFDH010000003">
    <property type="protein sequence ID" value="CAD5215378.1"/>
    <property type="molecule type" value="Genomic_DNA"/>
</dbReference>
<dbReference type="PANTHER" id="PTHR45819">
    <property type="entry name" value="CENTAURIN-GAMMA-1A"/>
    <property type="match status" value="1"/>
</dbReference>
<reference evidence="11" key="1">
    <citation type="submission" date="2020-09" db="EMBL/GenBank/DDBJ databases">
        <authorList>
            <person name="Kikuchi T."/>
        </authorList>
    </citation>
    <scope>NUCLEOTIDE SEQUENCE</scope>
    <source>
        <strain evidence="11">SH1</strain>
    </source>
</reference>
<evidence type="ECO:0008006" key="13">
    <source>
        <dbReference type="Google" id="ProtNLM"/>
    </source>
</evidence>
<dbReference type="CDD" id="cd08204">
    <property type="entry name" value="ArfGap"/>
    <property type="match status" value="1"/>
</dbReference>
<evidence type="ECO:0000256" key="6">
    <source>
        <dbReference type="ARBA" id="ARBA00023043"/>
    </source>
</evidence>
<dbReference type="Proteomes" id="UP000783686">
    <property type="component" value="Unassembled WGS sequence"/>
</dbReference>
<evidence type="ECO:0000256" key="3">
    <source>
        <dbReference type="ARBA" id="ARBA00022723"/>
    </source>
</evidence>
<dbReference type="SMART" id="SM00105">
    <property type="entry name" value="ArfGap"/>
    <property type="match status" value="1"/>
</dbReference>
<feature type="region of interest" description="Disordered" evidence="8">
    <location>
        <begin position="243"/>
        <end position="279"/>
    </location>
</feature>
<keyword evidence="3" id="KW-0479">Metal-binding</keyword>
<dbReference type="SUPFAM" id="SSF48403">
    <property type="entry name" value="Ankyrin repeat"/>
    <property type="match status" value="1"/>
</dbReference>
<protein>
    <recommendedName>
        <fullName evidence="13">Centaurin-gamma-1A</fullName>
    </recommendedName>
</protein>
<gene>
    <name evidence="11" type="ORF">BOKJ2_LOCUS6063</name>
</gene>
<feature type="region of interest" description="Disordered" evidence="8">
    <location>
        <begin position="521"/>
        <end position="563"/>
    </location>
</feature>
<evidence type="ECO:0000256" key="1">
    <source>
        <dbReference type="ARBA" id="ARBA00005430"/>
    </source>
</evidence>
<dbReference type="InterPro" id="IPR051282">
    <property type="entry name" value="Arf-GAP_GTPase_ANK_PH"/>
</dbReference>
<evidence type="ECO:0000313" key="11">
    <source>
        <dbReference type="EMBL" id="CAD5215378.1"/>
    </source>
</evidence>
<dbReference type="InterPro" id="IPR027417">
    <property type="entry name" value="P-loop_NTPase"/>
</dbReference>
<evidence type="ECO:0000259" key="10">
    <source>
        <dbReference type="PROSITE" id="PS50115"/>
    </source>
</evidence>
<dbReference type="InterPro" id="IPR038508">
    <property type="entry name" value="ArfGAP_dom_sf"/>
</dbReference>
<keyword evidence="6" id="KW-0040">ANK repeat</keyword>
<dbReference type="Pfam" id="PF01412">
    <property type="entry name" value="ArfGap"/>
    <property type="match status" value="1"/>
</dbReference>
<dbReference type="InterPro" id="IPR001164">
    <property type="entry name" value="ArfGAP_dom"/>
</dbReference>
<dbReference type="Gene3D" id="2.30.29.30">
    <property type="entry name" value="Pleckstrin-homology domain (PH domain)/Phosphotyrosine-binding domain (PTB)"/>
    <property type="match status" value="1"/>
</dbReference>
<evidence type="ECO:0000313" key="12">
    <source>
        <dbReference type="Proteomes" id="UP000614601"/>
    </source>
</evidence>
<dbReference type="Proteomes" id="UP000614601">
    <property type="component" value="Unassembled WGS sequence"/>
</dbReference>
<dbReference type="SMART" id="SM00173">
    <property type="entry name" value="RAS"/>
    <property type="match status" value="1"/>
</dbReference>
<dbReference type="Gene3D" id="1.10.220.150">
    <property type="entry name" value="Arf GTPase activating protein"/>
    <property type="match status" value="1"/>
</dbReference>
<dbReference type="GO" id="GO:0005096">
    <property type="term" value="F:GTPase activator activity"/>
    <property type="evidence" value="ECO:0007669"/>
    <property type="project" value="UniProtKB-KW"/>
</dbReference>
<feature type="domain" description="PH" evidence="9">
    <location>
        <begin position="421"/>
        <end position="615"/>
    </location>
</feature>
<dbReference type="SMART" id="SM00233">
    <property type="entry name" value="PH"/>
    <property type="match status" value="1"/>
</dbReference>
<dbReference type="SUPFAM" id="SSF57863">
    <property type="entry name" value="ArfGap/RecO-like zinc finger"/>
    <property type="match status" value="1"/>
</dbReference>
<dbReference type="PROSITE" id="PS50115">
    <property type="entry name" value="ARFGAP"/>
    <property type="match status" value="1"/>
</dbReference>
<dbReference type="PANTHER" id="PTHR45819:SF5">
    <property type="entry name" value="CENTAURIN-GAMMA-1A"/>
    <property type="match status" value="1"/>
</dbReference>
<feature type="compositionally biased region" description="Low complexity" evidence="8">
    <location>
        <begin position="243"/>
        <end position="259"/>
    </location>
</feature>
<evidence type="ECO:0000256" key="7">
    <source>
        <dbReference type="PROSITE-ProRule" id="PRU00288"/>
    </source>
</evidence>
<dbReference type="GO" id="GO:0008270">
    <property type="term" value="F:zinc ion binding"/>
    <property type="evidence" value="ECO:0007669"/>
    <property type="project" value="UniProtKB-KW"/>
</dbReference>
<dbReference type="AlphaFoldDB" id="A0A811KJ55"/>
<dbReference type="InterPro" id="IPR011993">
    <property type="entry name" value="PH-like_dom_sf"/>
</dbReference>
<keyword evidence="12" id="KW-1185">Reference proteome</keyword>
<dbReference type="SMART" id="SM00175">
    <property type="entry name" value="RAB"/>
    <property type="match status" value="1"/>
</dbReference>
<dbReference type="Pfam" id="PF00071">
    <property type="entry name" value="Ras"/>
    <property type="match status" value="1"/>
</dbReference>
<evidence type="ECO:0000256" key="2">
    <source>
        <dbReference type="ARBA" id="ARBA00022468"/>
    </source>
</evidence>
<sequence length="892" mass="100148">MDHKSAITNTTDQVRLEIQRFESIHPYIYRAYHLIDSIEDDALRNTLEQQMIYIEDAFIHSQEWTLTGNVPVLRLGVIGSLDSGKTPLIHRYLTGGYRTRESAEGGRFKKDLILEGRSHLLLIRDEGKEAPTPDFTHWLDGVLIVYSVNSRESLEVAYSYLKALARFRSQLDFPAILVGTIDNQTAYVQRTPAEEEVKKFARERNWSHIEVCSPTGHKVDHVFREVCLQILKRNPEAFFRKPSLASSSGSVSRQRNSNRTTQLFHDSKTSRRHPRVPENPQLMTHQRSMSAAPVCDPRLVDDYAKINGHATVNGTTKFRNSHVGDFNQFFSDGTYSHSGPSVEALDQFSSPLLPYTRSVTNYGDQKNSYLSPAIASTSRLPNPSLTPNSQRKNYRRISSMFSRKDHTPQIDLNSVGMGRVIPLKQGFLYKKGNSGLTSKKKYVCLFENGKLCYYSSLKEFQEQSSNMKEVFLGLSTVRVKKNNIQKRRASLLNIIKPGKENLGPSNLTTSTSAMLPTSDRASIASETGAPASTPGDASSGLSDFEVPTQPATDHPNVKHRKKQRRLGTFGVKLGDEVDEDCEFEIVTSDQRRLEFVSSSPEERDEWVSAIENQIARALGSQCAQFKSARPVACKNDIDKLLTIPGNEVCADCGDKNPYWAVINVGILICIGCSGVHRKMGSHVSKVRSLDLDQWPCDYLSIMEKVGNKKANEIWERNLNSNSKITPNCDPSEREVFIEKKYVKKSYLAPLVSNLTLSEQLLNSVKHADFDSFIRILPHCQPQELDQLHDGRTISHSACNLNSPVFLLLLSWSQADCNIKDKDNLTVLEYARKCNVDEYVLSEISALHKTPGNINNNMVGSTVISPNQIFPRIPEGGDKNDLTLLPDVPHSVL</sequence>
<dbReference type="PRINTS" id="PR00405">
    <property type="entry name" value="REVINTRACTNG"/>
</dbReference>
<dbReference type="InterPro" id="IPR001849">
    <property type="entry name" value="PH_domain"/>
</dbReference>
<keyword evidence="2" id="KW-0343">GTPase activation</keyword>
<evidence type="ECO:0000256" key="5">
    <source>
        <dbReference type="ARBA" id="ARBA00022833"/>
    </source>
</evidence>
<accession>A0A811KJ55</accession>
<dbReference type="PROSITE" id="PS51421">
    <property type="entry name" value="RAS"/>
    <property type="match status" value="1"/>
</dbReference>
<name>A0A811KJ55_9BILA</name>